<dbReference type="EMBL" id="AP026709">
    <property type="protein sequence ID" value="BDQ35893.1"/>
    <property type="molecule type" value="Genomic_DNA"/>
</dbReference>
<evidence type="ECO:0000313" key="1">
    <source>
        <dbReference type="EMBL" id="BDQ35893.1"/>
    </source>
</evidence>
<gene>
    <name evidence="1" type="ORF">SYK_02530</name>
</gene>
<protein>
    <submittedName>
        <fullName evidence="1">Uncharacterized protein</fullName>
    </submittedName>
</protein>
<dbReference type="Proteomes" id="UP001317742">
    <property type="component" value="Chromosome"/>
</dbReference>
<dbReference type="RefSeq" id="WP_281761823.1">
    <property type="nucleotide sequence ID" value="NZ_AP026709.1"/>
</dbReference>
<proteinExistence type="predicted"/>
<accession>A0ABM8AWQ0</accession>
<keyword evidence="2" id="KW-1185">Reference proteome</keyword>
<evidence type="ECO:0000313" key="2">
    <source>
        <dbReference type="Proteomes" id="UP001317742"/>
    </source>
</evidence>
<organism evidence="1 2">
    <name type="scientific">Pseudodesulfovibrio nedwellii</name>
    <dbReference type="NCBI Taxonomy" id="2973072"/>
    <lineage>
        <taxon>Bacteria</taxon>
        <taxon>Pseudomonadati</taxon>
        <taxon>Thermodesulfobacteriota</taxon>
        <taxon>Desulfovibrionia</taxon>
        <taxon>Desulfovibrionales</taxon>
        <taxon>Desulfovibrionaceae</taxon>
    </lineage>
</organism>
<name>A0ABM8AWQ0_9BACT</name>
<sequence>MPDFDATPCAVFPKQAGKNRAFTLRFFPGNSRETWTKHGGTRDNFRVAINGQYYRTSERKFIFFSRESVEWMIQQHALALLGLLGPWPETATTPDLPRGAKVWWFKAEKDGSGVMDCDTGGETMIETFTRTEPFQDEHNEWKAYVMGSRAPVSLTQIRPRTQ</sequence>
<reference evidence="1 2" key="1">
    <citation type="submission" date="2022-08" db="EMBL/GenBank/DDBJ databases">
        <title>Genome Sequence of the sulphate-reducing bacterium, Pseudodesulfovibrio sp. SYK.</title>
        <authorList>
            <person name="Kondo R."/>
            <person name="Kataoka T."/>
        </authorList>
    </citation>
    <scope>NUCLEOTIDE SEQUENCE [LARGE SCALE GENOMIC DNA]</scope>
    <source>
        <strain evidence="1 2">SYK</strain>
    </source>
</reference>